<sequence>MDQVSNLVYNALAKRQGVVLPGIGTLYAVTVPAEMQKPGVVTPPVNRVELVTDELPGIPHIVDLIAGYDQTDPEQAREIYNRWLAENCSEEGVTIGAVGNIREGVFTPDPGLEEALNPVDTGAVRLPGRIDAKRVAMWVVFAVLIGVGISVGAIVWYEYSEQMRIVRLSEQPVLPASVPAAPDSPAVKVPAAAGSDSSAGESGASAGVDSSAAVPAKQPEPVREPATVPAAKLVPATAAMHYYVIVGTYSTDQNAEKFIASAQKKNDKLEYAKIPMPNGKILVSVFGATAETEANRMKNEVSGLFPDAWVFKSKSAR</sequence>
<keyword evidence="2" id="KW-0812">Transmembrane</keyword>
<keyword evidence="5" id="KW-1185">Reference proteome</keyword>
<dbReference type="PROSITE" id="PS51724">
    <property type="entry name" value="SPOR"/>
    <property type="match status" value="1"/>
</dbReference>
<evidence type="ECO:0000256" key="1">
    <source>
        <dbReference type="SAM" id="MobiDB-lite"/>
    </source>
</evidence>
<keyword evidence="2" id="KW-1133">Transmembrane helix</keyword>
<organism evidence="4 5">
    <name type="scientific">Alistipes hominis</name>
    <dbReference type="NCBI Taxonomy" id="2763015"/>
    <lineage>
        <taxon>Bacteria</taxon>
        <taxon>Pseudomonadati</taxon>
        <taxon>Bacteroidota</taxon>
        <taxon>Bacteroidia</taxon>
        <taxon>Bacteroidales</taxon>
        <taxon>Rikenellaceae</taxon>
        <taxon>Alistipes</taxon>
    </lineage>
</organism>
<dbReference type="Proteomes" id="UP000636891">
    <property type="component" value="Unassembled WGS sequence"/>
</dbReference>
<keyword evidence="2" id="KW-0472">Membrane</keyword>
<evidence type="ECO:0000256" key="2">
    <source>
        <dbReference type="SAM" id="Phobius"/>
    </source>
</evidence>
<feature type="region of interest" description="Disordered" evidence="1">
    <location>
        <begin position="185"/>
        <end position="227"/>
    </location>
</feature>
<evidence type="ECO:0000313" key="4">
    <source>
        <dbReference type="EMBL" id="MBC5616105.1"/>
    </source>
</evidence>
<evidence type="ECO:0000259" key="3">
    <source>
        <dbReference type="PROSITE" id="PS51724"/>
    </source>
</evidence>
<reference evidence="4 5" key="1">
    <citation type="submission" date="2020-08" db="EMBL/GenBank/DDBJ databases">
        <title>Genome public.</title>
        <authorList>
            <person name="Liu C."/>
            <person name="Sun Q."/>
        </authorList>
    </citation>
    <scope>NUCLEOTIDE SEQUENCE [LARGE SCALE GENOMIC DNA]</scope>
    <source>
        <strain evidence="4 5">New-7</strain>
    </source>
</reference>
<dbReference type="EMBL" id="JACOOK010000002">
    <property type="protein sequence ID" value="MBC5616105.1"/>
    <property type="molecule type" value="Genomic_DNA"/>
</dbReference>
<comment type="caution">
    <text evidence="4">The sequence shown here is derived from an EMBL/GenBank/DDBJ whole genome shotgun (WGS) entry which is preliminary data.</text>
</comment>
<name>A0ABR7CL53_9BACT</name>
<feature type="transmembrane region" description="Helical" evidence="2">
    <location>
        <begin position="135"/>
        <end position="157"/>
    </location>
</feature>
<feature type="compositionally biased region" description="Low complexity" evidence="1">
    <location>
        <begin position="185"/>
        <end position="216"/>
    </location>
</feature>
<protein>
    <recommendedName>
        <fullName evidence="3">SPOR domain-containing protein</fullName>
    </recommendedName>
</protein>
<accession>A0ABR7CL53</accession>
<proteinExistence type="predicted"/>
<dbReference type="InterPro" id="IPR007730">
    <property type="entry name" value="SPOR-like_dom"/>
</dbReference>
<evidence type="ECO:0000313" key="5">
    <source>
        <dbReference type="Proteomes" id="UP000636891"/>
    </source>
</evidence>
<feature type="domain" description="SPOR" evidence="3">
    <location>
        <begin position="236"/>
        <end position="313"/>
    </location>
</feature>
<gene>
    <name evidence="4" type="ORF">H8S08_03605</name>
</gene>
<dbReference type="RefSeq" id="WP_118655404.1">
    <property type="nucleotide sequence ID" value="NZ_JACOOK010000002.1"/>
</dbReference>